<dbReference type="InterPro" id="IPR053151">
    <property type="entry name" value="RNase_H-like"/>
</dbReference>
<dbReference type="PANTHER" id="PTHR47723:SF19">
    <property type="entry name" value="POLYNUCLEOTIDYL TRANSFERASE, RIBONUCLEASE H-LIKE SUPERFAMILY PROTEIN"/>
    <property type="match status" value="1"/>
</dbReference>
<name>A0AAN9MCG4_PHACN</name>
<organism evidence="3 4">
    <name type="scientific">Phaseolus coccineus</name>
    <name type="common">Scarlet runner bean</name>
    <name type="synonym">Phaseolus multiflorus</name>
    <dbReference type="NCBI Taxonomy" id="3886"/>
    <lineage>
        <taxon>Eukaryota</taxon>
        <taxon>Viridiplantae</taxon>
        <taxon>Streptophyta</taxon>
        <taxon>Embryophyta</taxon>
        <taxon>Tracheophyta</taxon>
        <taxon>Spermatophyta</taxon>
        <taxon>Magnoliopsida</taxon>
        <taxon>eudicotyledons</taxon>
        <taxon>Gunneridae</taxon>
        <taxon>Pentapetalae</taxon>
        <taxon>rosids</taxon>
        <taxon>fabids</taxon>
        <taxon>Fabales</taxon>
        <taxon>Fabaceae</taxon>
        <taxon>Papilionoideae</taxon>
        <taxon>50 kb inversion clade</taxon>
        <taxon>NPAAA clade</taxon>
        <taxon>indigoferoid/millettioid clade</taxon>
        <taxon>Phaseoleae</taxon>
        <taxon>Phaseolus</taxon>
    </lineage>
</organism>
<proteinExistence type="predicted"/>
<protein>
    <recommendedName>
        <fullName evidence="2">RNase H type-1 domain-containing protein</fullName>
    </recommendedName>
</protein>
<evidence type="ECO:0000259" key="2">
    <source>
        <dbReference type="PROSITE" id="PS50879"/>
    </source>
</evidence>
<accession>A0AAN9MCG4</accession>
<reference evidence="3 4" key="1">
    <citation type="submission" date="2024-01" db="EMBL/GenBank/DDBJ databases">
        <title>The genomes of 5 underutilized Papilionoideae crops provide insights into root nodulation and disease resistanc.</title>
        <authorList>
            <person name="Jiang F."/>
        </authorList>
    </citation>
    <scope>NUCLEOTIDE SEQUENCE [LARGE SCALE GENOMIC DNA]</scope>
    <source>
        <strain evidence="3">JINMINGXINNONG_FW02</strain>
        <tissue evidence="3">Leaves</tissue>
    </source>
</reference>
<dbReference type="InterPro" id="IPR044730">
    <property type="entry name" value="RNase_H-like_dom_plant"/>
</dbReference>
<dbReference type="PROSITE" id="PS50879">
    <property type="entry name" value="RNASE_H_1"/>
    <property type="match status" value="1"/>
</dbReference>
<dbReference type="AlphaFoldDB" id="A0AAN9MCG4"/>
<feature type="region of interest" description="Disordered" evidence="1">
    <location>
        <begin position="50"/>
        <end position="73"/>
    </location>
</feature>
<dbReference type="InterPro" id="IPR012337">
    <property type="entry name" value="RNaseH-like_sf"/>
</dbReference>
<dbReference type="Pfam" id="PF13456">
    <property type="entry name" value="RVT_3"/>
    <property type="match status" value="1"/>
</dbReference>
<dbReference type="GO" id="GO:0004523">
    <property type="term" value="F:RNA-DNA hybrid ribonuclease activity"/>
    <property type="evidence" value="ECO:0007669"/>
    <property type="project" value="InterPro"/>
</dbReference>
<dbReference type="Gene3D" id="3.30.420.10">
    <property type="entry name" value="Ribonuclease H-like superfamily/Ribonuclease H"/>
    <property type="match status" value="1"/>
</dbReference>
<evidence type="ECO:0000256" key="1">
    <source>
        <dbReference type="SAM" id="MobiDB-lite"/>
    </source>
</evidence>
<gene>
    <name evidence="3" type="ORF">VNO80_23497</name>
</gene>
<dbReference type="SUPFAM" id="SSF53098">
    <property type="entry name" value="Ribonuclease H-like"/>
    <property type="match status" value="1"/>
</dbReference>
<keyword evidence="4" id="KW-1185">Reference proteome</keyword>
<dbReference type="InterPro" id="IPR002156">
    <property type="entry name" value="RNaseH_domain"/>
</dbReference>
<dbReference type="PANTHER" id="PTHR47723">
    <property type="entry name" value="OS05G0353850 PROTEIN"/>
    <property type="match status" value="1"/>
</dbReference>
<dbReference type="GO" id="GO:0003676">
    <property type="term" value="F:nucleic acid binding"/>
    <property type="evidence" value="ECO:0007669"/>
    <property type="project" value="InterPro"/>
</dbReference>
<evidence type="ECO:0000313" key="3">
    <source>
        <dbReference type="EMBL" id="KAK7348803.1"/>
    </source>
</evidence>
<dbReference type="InterPro" id="IPR036397">
    <property type="entry name" value="RNaseH_sf"/>
</dbReference>
<dbReference type="Proteomes" id="UP001374584">
    <property type="component" value="Unassembled WGS sequence"/>
</dbReference>
<evidence type="ECO:0000313" key="4">
    <source>
        <dbReference type="Proteomes" id="UP001374584"/>
    </source>
</evidence>
<sequence>MSGSDGNGSSWTSRFLKVAGAAAATAAVAGGLIAALSSASANFQQEAAFGARREGAEREHGEPWSRMQANNNMGGGGTLVEKWEKPKIGWVKLNVDGSRDHYNGGSAGCGGVVRDSSGKWVGGFAKKLDSSLEVHRTELEAILAGLQFVSDMNFKKVVVESDNKSVVSMLENWVKRNHPDFDVIQEIMEMLHRFDWEVKLVAISNTANSVADRLAKNARTLSFDGLYQEYLVPPDNCVQFLQRDGCLSSF</sequence>
<feature type="domain" description="RNase H type-1" evidence="2">
    <location>
        <begin position="87"/>
        <end position="220"/>
    </location>
</feature>
<dbReference type="CDD" id="cd06222">
    <property type="entry name" value="RNase_H_like"/>
    <property type="match status" value="1"/>
</dbReference>
<comment type="caution">
    <text evidence="3">The sequence shown here is derived from an EMBL/GenBank/DDBJ whole genome shotgun (WGS) entry which is preliminary data.</text>
</comment>
<feature type="compositionally biased region" description="Basic and acidic residues" evidence="1">
    <location>
        <begin position="51"/>
        <end position="63"/>
    </location>
</feature>
<dbReference type="EMBL" id="JAYMYR010000008">
    <property type="protein sequence ID" value="KAK7348803.1"/>
    <property type="molecule type" value="Genomic_DNA"/>
</dbReference>